<dbReference type="InterPro" id="IPR011008">
    <property type="entry name" value="Dimeric_a/b-barrel"/>
</dbReference>
<dbReference type="Proteomes" id="UP001238334">
    <property type="component" value="Chromosome"/>
</dbReference>
<evidence type="ECO:0000313" key="5">
    <source>
        <dbReference type="EMBL" id="WIY24130.1"/>
    </source>
</evidence>
<dbReference type="Pfam" id="PF13412">
    <property type="entry name" value="HTH_24"/>
    <property type="match status" value="1"/>
</dbReference>
<proteinExistence type="predicted"/>
<dbReference type="PANTHER" id="PTHR30154">
    <property type="entry name" value="LEUCINE-RESPONSIVE REGULATORY PROTEIN"/>
    <property type="match status" value="1"/>
</dbReference>
<evidence type="ECO:0000256" key="2">
    <source>
        <dbReference type="ARBA" id="ARBA00023125"/>
    </source>
</evidence>
<dbReference type="PROSITE" id="PS50956">
    <property type="entry name" value="HTH_ASNC_2"/>
    <property type="match status" value="1"/>
</dbReference>
<dbReference type="Gene3D" id="3.30.70.920">
    <property type="match status" value="1"/>
</dbReference>
<evidence type="ECO:0000313" key="6">
    <source>
        <dbReference type="Proteomes" id="UP001238334"/>
    </source>
</evidence>
<dbReference type="InterPro" id="IPR000485">
    <property type="entry name" value="AsnC-type_HTH_dom"/>
</dbReference>
<organism evidence="5 6">
    <name type="scientific">Parasedimentitalea psychrophila</name>
    <dbReference type="NCBI Taxonomy" id="2997337"/>
    <lineage>
        <taxon>Bacteria</taxon>
        <taxon>Pseudomonadati</taxon>
        <taxon>Pseudomonadota</taxon>
        <taxon>Alphaproteobacteria</taxon>
        <taxon>Rhodobacterales</taxon>
        <taxon>Paracoccaceae</taxon>
        <taxon>Parasedimentitalea</taxon>
    </lineage>
</organism>
<feature type="domain" description="HTH asnC-type" evidence="4">
    <location>
        <begin position="7"/>
        <end position="68"/>
    </location>
</feature>
<reference evidence="5 6" key="1">
    <citation type="submission" date="2023-06" db="EMBL/GenBank/DDBJ databases">
        <title>Parasedimentitalea psychrophila sp. nov., a psychrophilic bacterium isolated from deep-sea sediment.</title>
        <authorList>
            <person name="Li A."/>
        </authorList>
    </citation>
    <scope>NUCLEOTIDE SEQUENCE [LARGE SCALE GENOMIC DNA]</scope>
    <source>
        <strain evidence="5 6">QS115</strain>
    </source>
</reference>
<dbReference type="EMBL" id="CP127247">
    <property type="protein sequence ID" value="WIY24130.1"/>
    <property type="molecule type" value="Genomic_DNA"/>
</dbReference>
<dbReference type="GO" id="GO:0005829">
    <property type="term" value="C:cytosol"/>
    <property type="evidence" value="ECO:0007669"/>
    <property type="project" value="TreeGrafter"/>
</dbReference>
<dbReference type="GO" id="GO:0043200">
    <property type="term" value="P:response to amino acid"/>
    <property type="evidence" value="ECO:0007669"/>
    <property type="project" value="TreeGrafter"/>
</dbReference>
<keyword evidence="6" id="KW-1185">Reference proteome</keyword>
<dbReference type="SUPFAM" id="SSF54909">
    <property type="entry name" value="Dimeric alpha+beta barrel"/>
    <property type="match status" value="1"/>
</dbReference>
<evidence type="ECO:0000259" key="4">
    <source>
        <dbReference type="PROSITE" id="PS50956"/>
    </source>
</evidence>
<dbReference type="PANTHER" id="PTHR30154:SF34">
    <property type="entry name" value="TRANSCRIPTIONAL REGULATOR AZLB"/>
    <property type="match status" value="1"/>
</dbReference>
<dbReference type="GO" id="GO:0043565">
    <property type="term" value="F:sequence-specific DNA binding"/>
    <property type="evidence" value="ECO:0007669"/>
    <property type="project" value="InterPro"/>
</dbReference>
<dbReference type="Pfam" id="PF01037">
    <property type="entry name" value="AsnC_trans_reg"/>
    <property type="match status" value="1"/>
</dbReference>
<evidence type="ECO:0000256" key="3">
    <source>
        <dbReference type="ARBA" id="ARBA00023163"/>
    </source>
</evidence>
<dbReference type="SUPFAM" id="SSF46785">
    <property type="entry name" value="Winged helix' DNA-binding domain"/>
    <property type="match status" value="1"/>
</dbReference>
<evidence type="ECO:0000256" key="1">
    <source>
        <dbReference type="ARBA" id="ARBA00023015"/>
    </source>
</evidence>
<dbReference type="Gene3D" id="1.10.10.10">
    <property type="entry name" value="Winged helix-like DNA-binding domain superfamily/Winged helix DNA-binding domain"/>
    <property type="match status" value="1"/>
</dbReference>
<protein>
    <submittedName>
        <fullName evidence="5">Lrp/AsnC family transcriptional regulator</fullName>
    </submittedName>
</protein>
<name>A0A9Y2KXI0_9RHOB</name>
<keyword evidence="3" id="KW-0804">Transcription</keyword>
<dbReference type="InterPro" id="IPR036390">
    <property type="entry name" value="WH_DNA-bd_sf"/>
</dbReference>
<dbReference type="AlphaFoldDB" id="A0A9Y2KXI0"/>
<dbReference type="InterPro" id="IPR036388">
    <property type="entry name" value="WH-like_DNA-bd_sf"/>
</dbReference>
<accession>A0A9Y2KXI0</accession>
<gene>
    <name evidence="5" type="ORF">QPJ95_16105</name>
</gene>
<dbReference type="PRINTS" id="PR00033">
    <property type="entry name" value="HTHASNC"/>
</dbReference>
<dbReference type="InterPro" id="IPR019887">
    <property type="entry name" value="Tscrpt_reg_AsnC/Lrp_C"/>
</dbReference>
<dbReference type="KEGG" id="ppso:QPJ95_16105"/>
<sequence length="160" mass="18501">MKIMFKLDDFDRKILHEVQLNNQLTSAQLSEKIGLSPTSTQRRLNRLRSEKVIEAEVAIVSGAAVGRSLTMMIAVTLERERSDIIDHFKKSVRREPVVMSAYYVTGDNDFILIVSVKDMEEYEEFTRSFLYNNPDIKGFKTTVVMDRIKASFYIPPWETT</sequence>
<keyword evidence="1" id="KW-0805">Transcription regulation</keyword>
<keyword evidence="2" id="KW-0238">DNA-binding</keyword>
<dbReference type="InterPro" id="IPR019888">
    <property type="entry name" value="Tscrpt_reg_AsnC-like"/>
</dbReference>
<dbReference type="RefSeq" id="WP_270917134.1">
    <property type="nucleotide sequence ID" value="NZ_CP127247.1"/>
</dbReference>
<dbReference type="SMART" id="SM00344">
    <property type="entry name" value="HTH_ASNC"/>
    <property type="match status" value="1"/>
</dbReference>